<dbReference type="CDD" id="cd00473">
    <property type="entry name" value="bS6"/>
    <property type="match status" value="1"/>
</dbReference>
<dbReference type="InterPro" id="IPR020814">
    <property type="entry name" value="Ribosomal_S6_plastid/chlpt"/>
</dbReference>
<dbReference type="InterPro" id="IPR000529">
    <property type="entry name" value="Ribosomal_bS6"/>
</dbReference>
<dbReference type="PANTHER" id="PTHR21011:SF1">
    <property type="entry name" value="SMALL RIBOSOMAL SUBUNIT PROTEIN BS6M"/>
    <property type="match status" value="1"/>
</dbReference>
<sequence>MKSGVYESAILINAALEDNQIENVLNRVREFITTNGGQIRDFENWGRKRLAYPVEKSKIGYYAIFRFDAPGSIVSKLERFYNLDEHILRYLTIKLSKEALEQIETNKTQSVSLKEETIPESELTPQIEEEEEEIEDNDKN</sequence>
<evidence type="ECO:0000256" key="3">
    <source>
        <dbReference type="ARBA" id="ARBA00023274"/>
    </source>
</evidence>
<proteinExistence type="inferred from homology"/>
<keyword evidence="6" id="KW-0694">RNA-binding</keyword>
<evidence type="ECO:0000256" key="7">
    <source>
        <dbReference type="SAM" id="MobiDB-lite"/>
    </source>
</evidence>
<dbReference type="AlphaFoldDB" id="A0A832LKL1"/>
<evidence type="ECO:0000256" key="1">
    <source>
        <dbReference type="ARBA" id="ARBA00009512"/>
    </source>
</evidence>
<keyword evidence="6" id="KW-0699">rRNA-binding</keyword>
<dbReference type="InterPro" id="IPR035980">
    <property type="entry name" value="Ribosomal_bS6_sf"/>
</dbReference>
<dbReference type="InterPro" id="IPR014717">
    <property type="entry name" value="Transl_elong_EF1B/ribsomal_bS6"/>
</dbReference>
<evidence type="ECO:0000256" key="5">
    <source>
        <dbReference type="ARBA" id="ARBA00035294"/>
    </source>
</evidence>
<dbReference type="PANTHER" id="PTHR21011">
    <property type="entry name" value="MITOCHONDRIAL 28S RIBOSOMAL PROTEIN S6"/>
    <property type="match status" value="1"/>
</dbReference>
<dbReference type="SUPFAM" id="SSF54995">
    <property type="entry name" value="Ribosomal protein S6"/>
    <property type="match status" value="1"/>
</dbReference>
<accession>A0A832LKL1</accession>
<dbReference type="Pfam" id="PF01250">
    <property type="entry name" value="Ribosomal_S6"/>
    <property type="match status" value="1"/>
</dbReference>
<feature type="compositionally biased region" description="Acidic residues" evidence="7">
    <location>
        <begin position="127"/>
        <end position="140"/>
    </location>
</feature>
<dbReference type="Gene3D" id="3.30.70.60">
    <property type="match status" value="1"/>
</dbReference>
<comment type="similarity">
    <text evidence="1 6">Belongs to the bacterial ribosomal protein bS6 family.</text>
</comment>
<name>A0A832LKL1_9BACT</name>
<dbReference type="GO" id="GO:0005737">
    <property type="term" value="C:cytoplasm"/>
    <property type="evidence" value="ECO:0007669"/>
    <property type="project" value="UniProtKB-ARBA"/>
</dbReference>
<protein>
    <recommendedName>
        <fullName evidence="5 6">Small ribosomal subunit protein bS6</fullName>
    </recommendedName>
</protein>
<comment type="function">
    <text evidence="4 6">Binds together with bS18 to 16S ribosomal RNA.</text>
</comment>
<evidence type="ECO:0000313" key="8">
    <source>
        <dbReference type="EMBL" id="HGT49146.1"/>
    </source>
</evidence>
<dbReference type="GO" id="GO:0006412">
    <property type="term" value="P:translation"/>
    <property type="evidence" value="ECO:0007669"/>
    <property type="project" value="UniProtKB-UniRule"/>
</dbReference>
<evidence type="ECO:0000256" key="4">
    <source>
        <dbReference type="ARBA" id="ARBA00035104"/>
    </source>
</evidence>
<keyword evidence="3 6" id="KW-0687">Ribonucleoprotein</keyword>
<dbReference type="GO" id="GO:0005840">
    <property type="term" value="C:ribosome"/>
    <property type="evidence" value="ECO:0007669"/>
    <property type="project" value="UniProtKB-KW"/>
</dbReference>
<evidence type="ECO:0000256" key="6">
    <source>
        <dbReference type="HAMAP-Rule" id="MF_00360"/>
    </source>
</evidence>
<dbReference type="GO" id="GO:1990904">
    <property type="term" value="C:ribonucleoprotein complex"/>
    <property type="evidence" value="ECO:0007669"/>
    <property type="project" value="UniProtKB-KW"/>
</dbReference>
<organism evidence="8">
    <name type="scientific">Ignavibacterium album</name>
    <dbReference type="NCBI Taxonomy" id="591197"/>
    <lineage>
        <taxon>Bacteria</taxon>
        <taxon>Pseudomonadati</taxon>
        <taxon>Ignavibacteriota</taxon>
        <taxon>Ignavibacteria</taxon>
        <taxon>Ignavibacteriales</taxon>
        <taxon>Ignavibacteriaceae</taxon>
        <taxon>Ignavibacterium</taxon>
    </lineage>
</organism>
<reference evidence="8" key="1">
    <citation type="journal article" date="2020" name="mSystems">
        <title>Genome- and Community-Level Interaction Insights into Carbon Utilization and Element Cycling Functions of Hydrothermarchaeota in Hydrothermal Sediment.</title>
        <authorList>
            <person name="Zhou Z."/>
            <person name="Liu Y."/>
            <person name="Xu W."/>
            <person name="Pan J."/>
            <person name="Luo Z.H."/>
            <person name="Li M."/>
        </authorList>
    </citation>
    <scope>NUCLEOTIDE SEQUENCE [LARGE SCALE GENOMIC DNA]</scope>
    <source>
        <strain evidence="8">SpSt-500</strain>
    </source>
</reference>
<dbReference type="EMBL" id="DSVI01000026">
    <property type="protein sequence ID" value="HGT49146.1"/>
    <property type="molecule type" value="Genomic_DNA"/>
</dbReference>
<keyword evidence="2 6" id="KW-0689">Ribosomal protein</keyword>
<dbReference type="NCBIfam" id="TIGR00166">
    <property type="entry name" value="S6"/>
    <property type="match status" value="1"/>
</dbReference>
<gene>
    <name evidence="6 8" type="primary">rpsF</name>
    <name evidence="8" type="ORF">ENS56_14000</name>
</gene>
<dbReference type="GO" id="GO:0003735">
    <property type="term" value="F:structural constituent of ribosome"/>
    <property type="evidence" value="ECO:0007669"/>
    <property type="project" value="InterPro"/>
</dbReference>
<dbReference type="GO" id="GO:0070181">
    <property type="term" value="F:small ribosomal subunit rRNA binding"/>
    <property type="evidence" value="ECO:0007669"/>
    <property type="project" value="TreeGrafter"/>
</dbReference>
<evidence type="ECO:0000256" key="2">
    <source>
        <dbReference type="ARBA" id="ARBA00022980"/>
    </source>
</evidence>
<feature type="region of interest" description="Disordered" evidence="7">
    <location>
        <begin position="108"/>
        <end position="140"/>
    </location>
</feature>
<dbReference type="HAMAP" id="MF_00360">
    <property type="entry name" value="Ribosomal_bS6"/>
    <property type="match status" value="1"/>
</dbReference>
<comment type="caution">
    <text evidence="8">The sequence shown here is derived from an EMBL/GenBank/DDBJ whole genome shotgun (WGS) entry which is preliminary data.</text>
</comment>